<proteinExistence type="predicted"/>
<dbReference type="InterPro" id="IPR046349">
    <property type="entry name" value="C1-like_sf"/>
</dbReference>
<keyword evidence="4" id="KW-1185">Reference proteome</keyword>
<dbReference type="Proteomes" id="UP000829196">
    <property type="component" value="Unassembled WGS sequence"/>
</dbReference>
<protein>
    <recommendedName>
        <fullName evidence="2">DC1 domain-containing protein</fullName>
    </recommendedName>
</protein>
<accession>A0A8T3BZR0</accession>
<evidence type="ECO:0000259" key="2">
    <source>
        <dbReference type="Pfam" id="PF03107"/>
    </source>
</evidence>
<name>A0A8T3BZR0_DENNO</name>
<gene>
    <name evidence="3" type="ORF">KFK09_005977</name>
</gene>
<organism evidence="3 4">
    <name type="scientific">Dendrobium nobile</name>
    <name type="common">Orchid</name>
    <dbReference type="NCBI Taxonomy" id="94219"/>
    <lineage>
        <taxon>Eukaryota</taxon>
        <taxon>Viridiplantae</taxon>
        <taxon>Streptophyta</taxon>
        <taxon>Embryophyta</taxon>
        <taxon>Tracheophyta</taxon>
        <taxon>Spermatophyta</taxon>
        <taxon>Magnoliopsida</taxon>
        <taxon>Liliopsida</taxon>
        <taxon>Asparagales</taxon>
        <taxon>Orchidaceae</taxon>
        <taxon>Epidendroideae</taxon>
        <taxon>Malaxideae</taxon>
        <taxon>Dendrobiinae</taxon>
        <taxon>Dendrobium</taxon>
    </lineage>
</organism>
<evidence type="ECO:0000256" key="1">
    <source>
        <dbReference type="ARBA" id="ARBA00022737"/>
    </source>
</evidence>
<comment type="caution">
    <text evidence="3">The sequence shown here is derived from an EMBL/GenBank/DDBJ whole genome shotgun (WGS) entry which is preliminary data.</text>
</comment>
<keyword evidence="1" id="KW-0677">Repeat</keyword>
<dbReference type="SUPFAM" id="SSF57889">
    <property type="entry name" value="Cysteine-rich domain"/>
    <property type="match status" value="1"/>
</dbReference>
<evidence type="ECO:0000313" key="3">
    <source>
        <dbReference type="EMBL" id="KAI0523581.1"/>
    </source>
</evidence>
<dbReference type="OrthoDB" id="664025at2759"/>
<dbReference type="InterPro" id="IPR004146">
    <property type="entry name" value="DC1"/>
</dbReference>
<dbReference type="Pfam" id="PF03107">
    <property type="entry name" value="C1_2"/>
    <property type="match status" value="1"/>
</dbReference>
<dbReference type="AlphaFoldDB" id="A0A8T3BZR0"/>
<evidence type="ECO:0000313" key="4">
    <source>
        <dbReference type="Proteomes" id="UP000829196"/>
    </source>
</evidence>
<reference evidence="3" key="1">
    <citation type="journal article" date="2022" name="Front. Genet.">
        <title>Chromosome-Scale Assembly of the Dendrobium nobile Genome Provides Insights Into the Molecular Mechanism of the Biosynthesis of the Medicinal Active Ingredient of Dendrobium.</title>
        <authorList>
            <person name="Xu Q."/>
            <person name="Niu S.-C."/>
            <person name="Li K.-L."/>
            <person name="Zheng P.-J."/>
            <person name="Zhang X.-J."/>
            <person name="Jia Y."/>
            <person name="Liu Y."/>
            <person name="Niu Y.-X."/>
            <person name="Yu L.-H."/>
            <person name="Chen D.-F."/>
            <person name="Zhang G.-Q."/>
        </authorList>
    </citation>
    <scope>NUCLEOTIDE SEQUENCE</scope>
    <source>
        <tissue evidence="3">Leaf</tissue>
    </source>
</reference>
<dbReference type="EMBL" id="JAGYWB010000005">
    <property type="protein sequence ID" value="KAI0523581.1"/>
    <property type="molecule type" value="Genomic_DNA"/>
</dbReference>
<sequence length="297" mass="33464">MSLPSPIVFGLCLIPPIFHCNHHGTLNELKPKQVLLSLSLQFLQRTMKYGEVNHFSHPQHKLYLVYSDVPFKCDGCHQVGIGSRFNCALCDFDLHFHCADATPNASALRHPFYPKCYFQFLPYPPGDCPRCCNACGQNIRGFVYHCRKCGCDLHPCCAALPHVLNADGGLRLRLHHKTSAPCDKCGNKGKNWCYRSDCKEFNLDVACAIKLWLDNLNELHYRRSDNNGNLSNGMAMVLRNKYPIIKAEGKNRHRRSWMEKLKKCSKLAVMAVKFIIAAMLGDPTTLIAGVVSSLLSK</sequence>
<dbReference type="PANTHER" id="PTHR46477">
    <property type="entry name" value="CYSTEINE/HISTIDINE-RICH C1 DOMAIN FAMILY PROTEIN"/>
    <property type="match status" value="1"/>
</dbReference>
<feature type="domain" description="DC1" evidence="2">
    <location>
        <begin position="55"/>
        <end position="99"/>
    </location>
</feature>
<dbReference type="PANTHER" id="PTHR46477:SF3">
    <property type="entry name" value="CYSTEINE_HISTIDINE-RICH C1 DOMAIN FAMILY PROTEIN"/>
    <property type="match status" value="1"/>
</dbReference>